<dbReference type="EMBL" id="JYDI01000488">
    <property type="protein sequence ID" value="KRY44752.1"/>
    <property type="molecule type" value="Genomic_DNA"/>
</dbReference>
<dbReference type="AlphaFoldDB" id="A0A0V1C693"/>
<proteinExistence type="predicted"/>
<protein>
    <submittedName>
        <fullName evidence="1">SCAN domain-containing protein 3</fullName>
    </submittedName>
</protein>
<gene>
    <name evidence="1" type="primary">SCAND3</name>
    <name evidence="1" type="ORF">T03_7118</name>
</gene>
<dbReference type="OrthoDB" id="6770905at2759"/>
<dbReference type="PANTHER" id="PTHR45913:SF19">
    <property type="entry name" value="LOW QUALITY PROTEIN: ZINC FINGER BED DOMAIN-CONTAINING PROTEIN 5-LIKE"/>
    <property type="match status" value="1"/>
</dbReference>
<organism evidence="1 2">
    <name type="scientific">Trichinella britovi</name>
    <name type="common">Parasitic roundworm</name>
    <dbReference type="NCBI Taxonomy" id="45882"/>
    <lineage>
        <taxon>Eukaryota</taxon>
        <taxon>Metazoa</taxon>
        <taxon>Ecdysozoa</taxon>
        <taxon>Nematoda</taxon>
        <taxon>Enoplea</taxon>
        <taxon>Dorylaimia</taxon>
        <taxon>Trichinellida</taxon>
        <taxon>Trichinellidae</taxon>
        <taxon>Trichinella</taxon>
    </lineage>
</organism>
<accession>A0A0V1C693</accession>
<name>A0A0V1C693_TRIBR</name>
<comment type="caution">
    <text evidence="1">The sequence shown here is derived from an EMBL/GenBank/DDBJ whole genome shotgun (WGS) entry which is preliminary data.</text>
</comment>
<sequence>MQIRIAITLPYHHEDSFDLISLLQKCENADDTKQNKRRQEFWLSVQNTYPTLSTAALKVLLSFTTSYMCEIGFSAMIGIKTKL</sequence>
<reference evidence="1 2" key="1">
    <citation type="submission" date="2015-01" db="EMBL/GenBank/DDBJ databases">
        <title>Evolution of Trichinella species and genotypes.</title>
        <authorList>
            <person name="Korhonen P.K."/>
            <person name="Edoardo P."/>
            <person name="Giuseppe L.R."/>
            <person name="Gasser R.B."/>
        </authorList>
    </citation>
    <scope>NUCLEOTIDE SEQUENCE [LARGE SCALE GENOMIC DNA]</scope>
    <source>
        <strain evidence="1">ISS120</strain>
    </source>
</reference>
<dbReference type="STRING" id="45882.A0A0V1C693"/>
<dbReference type="PANTHER" id="PTHR45913">
    <property type="entry name" value="EPM2A-INTERACTING PROTEIN 1"/>
    <property type="match status" value="1"/>
</dbReference>
<keyword evidence="2" id="KW-1185">Reference proteome</keyword>
<dbReference type="Proteomes" id="UP000054653">
    <property type="component" value="Unassembled WGS sequence"/>
</dbReference>
<evidence type="ECO:0000313" key="1">
    <source>
        <dbReference type="EMBL" id="KRY44752.1"/>
    </source>
</evidence>
<evidence type="ECO:0000313" key="2">
    <source>
        <dbReference type="Proteomes" id="UP000054653"/>
    </source>
</evidence>